<feature type="compositionally biased region" description="Acidic residues" evidence="2">
    <location>
        <begin position="82"/>
        <end position="91"/>
    </location>
</feature>
<proteinExistence type="predicted"/>
<evidence type="ECO:0000313" key="3">
    <source>
        <dbReference type="EMBL" id="KAJ7606086.1"/>
    </source>
</evidence>
<feature type="compositionally biased region" description="Low complexity" evidence="2">
    <location>
        <begin position="311"/>
        <end position="322"/>
    </location>
</feature>
<evidence type="ECO:0000256" key="1">
    <source>
        <dbReference type="SAM" id="Coils"/>
    </source>
</evidence>
<dbReference type="AlphaFoldDB" id="A0AAD7AZV0"/>
<organism evidence="3 4">
    <name type="scientific">Roridomyces roridus</name>
    <dbReference type="NCBI Taxonomy" id="1738132"/>
    <lineage>
        <taxon>Eukaryota</taxon>
        <taxon>Fungi</taxon>
        <taxon>Dikarya</taxon>
        <taxon>Basidiomycota</taxon>
        <taxon>Agaricomycotina</taxon>
        <taxon>Agaricomycetes</taxon>
        <taxon>Agaricomycetidae</taxon>
        <taxon>Agaricales</taxon>
        <taxon>Marasmiineae</taxon>
        <taxon>Mycenaceae</taxon>
        <taxon>Roridomyces</taxon>
    </lineage>
</organism>
<feature type="compositionally biased region" description="Pro residues" evidence="2">
    <location>
        <begin position="392"/>
        <end position="404"/>
    </location>
</feature>
<feature type="compositionally biased region" description="Basic residues" evidence="2">
    <location>
        <begin position="370"/>
        <end position="380"/>
    </location>
</feature>
<comment type="caution">
    <text evidence="3">The sequence shown here is derived from an EMBL/GenBank/DDBJ whole genome shotgun (WGS) entry which is preliminary data.</text>
</comment>
<name>A0AAD7AZV0_9AGAR</name>
<feature type="region of interest" description="Disordered" evidence="2">
    <location>
        <begin position="311"/>
        <end position="411"/>
    </location>
</feature>
<protein>
    <submittedName>
        <fullName evidence="3">Uncharacterized protein</fullName>
    </submittedName>
</protein>
<evidence type="ECO:0000256" key="2">
    <source>
        <dbReference type="SAM" id="MobiDB-lite"/>
    </source>
</evidence>
<feature type="region of interest" description="Disordered" evidence="2">
    <location>
        <begin position="78"/>
        <end position="102"/>
    </location>
</feature>
<feature type="coiled-coil region" evidence="1">
    <location>
        <begin position="195"/>
        <end position="222"/>
    </location>
</feature>
<feature type="compositionally biased region" description="Acidic residues" evidence="2">
    <location>
        <begin position="1"/>
        <end position="14"/>
    </location>
</feature>
<dbReference type="EMBL" id="JARKIF010000063">
    <property type="protein sequence ID" value="KAJ7606086.1"/>
    <property type="molecule type" value="Genomic_DNA"/>
</dbReference>
<accession>A0AAD7AZV0</accession>
<dbReference type="Proteomes" id="UP001221142">
    <property type="component" value="Unassembled WGS sequence"/>
</dbReference>
<evidence type="ECO:0000313" key="4">
    <source>
        <dbReference type="Proteomes" id="UP001221142"/>
    </source>
</evidence>
<keyword evidence="4" id="KW-1185">Reference proteome</keyword>
<reference evidence="3" key="1">
    <citation type="submission" date="2023-03" db="EMBL/GenBank/DDBJ databases">
        <title>Massive genome expansion in bonnet fungi (Mycena s.s.) driven by repeated elements and novel gene families across ecological guilds.</title>
        <authorList>
            <consortium name="Lawrence Berkeley National Laboratory"/>
            <person name="Harder C.B."/>
            <person name="Miyauchi S."/>
            <person name="Viragh M."/>
            <person name="Kuo A."/>
            <person name="Thoen E."/>
            <person name="Andreopoulos B."/>
            <person name="Lu D."/>
            <person name="Skrede I."/>
            <person name="Drula E."/>
            <person name="Henrissat B."/>
            <person name="Morin E."/>
            <person name="Kohler A."/>
            <person name="Barry K."/>
            <person name="LaButti K."/>
            <person name="Morin E."/>
            <person name="Salamov A."/>
            <person name="Lipzen A."/>
            <person name="Mereny Z."/>
            <person name="Hegedus B."/>
            <person name="Baldrian P."/>
            <person name="Stursova M."/>
            <person name="Weitz H."/>
            <person name="Taylor A."/>
            <person name="Grigoriev I.V."/>
            <person name="Nagy L.G."/>
            <person name="Martin F."/>
            <person name="Kauserud H."/>
        </authorList>
    </citation>
    <scope>NUCLEOTIDE SEQUENCE</scope>
    <source>
        <strain evidence="3">9284</strain>
    </source>
</reference>
<sequence length="456" mass="51493">MYSDYYEPEYEYYDPEPTYYDSEPTYDNLEPIYDDLEPAYDDADTAPEPAYDDSHAACENELYDNASHVYGDFGYGLGEDTPSYDEEEEMDTGSRRTRRNTGTRNKVDMSAWASHYLRGPPSDVSPDVWYPHMETWRLEIQASLDAEASTRGEDDKRELDVDDVAASALYEPGTETPVVHVPWVADMLTHLHGARERGELLEDEYERNVEELQADELQEQALFAEGWVWDEERGDYWHPERGWGADDAEDELTDNVACPSSDNSYTAHFPDSLSAHPPTTFDVPSYPPFDLAFAVEPLVDLITSLVITASSTSPVPSSFVPAERPTPHRHGPPRYSFPQPAYSPRSRPPRAKHPSQPQRAERSSSVRLPPRNRHTARRRVCSCPEFNRDAPPHLPPLPTPPVPPDISDSPAVPVSETVIATVKEREPVPPDIRGIDLAAERRKNAMRRLAKKGKPT</sequence>
<gene>
    <name evidence="3" type="ORF">FB45DRAFT_1041608</name>
</gene>
<feature type="region of interest" description="Disordered" evidence="2">
    <location>
        <begin position="1"/>
        <end position="30"/>
    </location>
</feature>
<keyword evidence="1" id="KW-0175">Coiled coil</keyword>